<dbReference type="AlphaFoldDB" id="A0A3E5FN87"/>
<feature type="transmembrane region" description="Helical" evidence="1">
    <location>
        <begin position="52"/>
        <end position="69"/>
    </location>
</feature>
<dbReference type="EMBL" id="QSVF01000026">
    <property type="protein sequence ID" value="RGO07829.1"/>
    <property type="molecule type" value="Genomic_DNA"/>
</dbReference>
<proteinExistence type="predicted"/>
<accession>A0A3E5FN87</accession>
<evidence type="ECO:0000313" key="2">
    <source>
        <dbReference type="EMBL" id="RGO07829.1"/>
    </source>
</evidence>
<gene>
    <name evidence="2" type="ORF">DXB31_09450</name>
</gene>
<sequence>MIINFLESLIASYFFTNYFDLKINKYLYFMINFIFISSVINVFNYFGDFSVTLPLVVVLTATVIAKISAKNNLWEILFITFFDELVVGWSIILSLFLENRIDSQIRTIIAKFLYFIILYSVLKICKNLELKINELYWKLLAVVVIVFYFAYTILLQSYLGMELNRILVFITLLSLGLSVIGIVVIVYYISKLEKQNQETQFSLQKLEM</sequence>
<feature type="transmembrane region" description="Helical" evidence="1">
    <location>
        <begin position="103"/>
        <end position="122"/>
    </location>
</feature>
<feature type="transmembrane region" description="Helical" evidence="1">
    <location>
        <begin position="76"/>
        <end position="97"/>
    </location>
</feature>
<feature type="transmembrane region" description="Helical" evidence="1">
    <location>
        <begin position="166"/>
        <end position="189"/>
    </location>
</feature>
<keyword evidence="1" id="KW-0812">Transmembrane</keyword>
<name>A0A3E5FN87_9FIRM</name>
<keyword evidence="1" id="KW-0472">Membrane</keyword>
<protein>
    <submittedName>
        <fullName evidence="2">Uncharacterized protein</fullName>
    </submittedName>
</protein>
<feature type="transmembrane region" description="Helical" evidence="1">
    <location>
        <begin position="26"/>
        <end position="46"/>
    </location>
</feature>
<organism evidence="2 3">
    <name type="scientific">Thomasclavelia spiroformis</name>
    <dbReference type="NCBI Taxonomy" id="29348"/>
    <lineage>
        <taxon>Bacteria</taxon>
        <taxon>Bacillati</taxon>
        <taxon>Bacillota</taxon>
        <taxon>Erysipelotrichia</taxon>
        <taxon>Erysipelotrichales</taxon>
        <taxon>Coprobacillaceae</taxon>
        <taxon>Thomasclavelia</taxon>
    </lineage>
</organism>
<comment type="caution">
    <text evidence="2">The sequence shown here is derived from an EMBL/GenBank/DDBJ whole genome shotgun (WGS) entry which is preliminary data.</text>
</comment>
<keyword evidence="1" id="KW-1133">Transmembrane helix</keyword>
<dbReference type="RefSeq" id="WP_117605223.1">
    <property type="nucleotide sequence ID" value="NZ_QSVF01000026.1"/>
</dbReference>
<feature type="transmembrane region" description="Helical" evidence="1">
    <location>
        <begin position="134"/>
        <end position="154"/>
    </location>
</feature>
<evidence type="ECO:0000313" key="3">
    <source>
        <dbReference type="Proteomes" id="UP000261087"/>
    </source>
</evidence>
<reference evidence="2 3" key="1">
    <citation type="submission" date="2018-08" db="EMBL/GenBank/DDBJ databases">
        <title>A genome reference for cultivated species of the human gut microbiota.</title>
        <authorList>
            <person name="Zou Y."/>
            <person name="Xue W."/>
            <person name="Luo G."/>
        </authorList>
    </citation>
    <scope>NUCLEOTIDE SEQUENCE [LARGE SCALE GENOMIC DNA]</scope>
    <source>
        <strain evidence="2 3">OM02-6</strain>
    </source>
</reference>
<dbReference type="Proteomes" id="UP000261087">
    <property type="component" value="Unassembled WGS sequence"/>
</dbReference>
<evidence type="ECO:0000256" key="1">
    <source>
        <dbReference type="SAM" id="Phobius"/>
    </source>
</evidence>